<dbReference type="PANTHER" id="PTHR23236:SF119">
    <property type="entry name" value="NUCLEAR RNA-BINDING PROTEIN SART-3"/>
    <property type="match status" value="1"/>
</dbReference>
<feature type="compositionally biased region" description="Basic and acidic residues" evidence="4">
    <location>
        <begin position="381"/>
        <end position="427"/>
    </location>
</feature>
<name>A0A177VD71_9BASI</name>
<feature type="compositionally biased region" description="Basic and acidic residues" evidence="4">
    <location>
        <begin position="535"/>
        <end position="547"/>
    </location>
</feature>
<dbReference type="PROSITE" id="PS50102">
    <property type="entry name" value="RRM"/>
    <property type="match status" value="2"/>
</dbReference>
<feature type="region of interest" description="Disordered" evidence="4">
    <location>
        <begin position="343"/>
        <end position="430"/>
    </location>
</feature>
<sequence>MPPRPVTVVKAAPPQRKDSKPKPQFHTPNPFAALANLDDEDAFPPLGSAATTTRSARSGSGTTTAGASDHSEIIGNAFMRGSSLPPANRPGGNASRTNVEGGARCVSMPLLTRTGGAGSGDVSLDGRRNSAYSTVSELLEGFPGSNSVMSLFVAGLPQISVQSIPDHNRMREDLLTHLAAFAPPLRAKLVPEIGPRRLLNYAFVDFRNEEDCNKVIQQGHNTLFRGLPIRLEFARGDRTIVLASPGNVDLQILKQSDESGTYGAEFRQEGVRWRNLTEELAARLCRPFGNVEKIQAGSAAVGESVVHVTFEFRGEARLAFAAFGNLPLKAHLSVHWLNSPNLTAASHQPRRPVHPHGPNAPASGLPRATRLSSCGNDEDYVDHAGSHFGDDDQDGHSNHSADEVRGREHTLEQRPHGSENGDPEDKTLTPQNSLNQLAKAMTELASDEVEIPTAQQDQKASKIQPSQGPDEGKPEPSKGAMKRRKKAAKKRWLQERASQRIDGSSHGPPAPIGAGEAQSQISVLENATDVQSQEAGHEQDTVDHPANEDDLPVNSDEPPFGSEERCFMPTTKSEISMRGDHSSDSYCITASTSEPLNQLYQSTLPANPPNAFFNSPPSSFHDQGVTVDLGQDVLVHHDANSGQDWPGPSSPVPLASTPQLTGSVAACDGTEVDDGNGDADSGPIAFVEQVREQPQEVYDRIYTRQRRGAQQASEGMTPGNWAEATDRGDLAANQTVPLITRRRSDITVADVSLPLVFRHGPNDGNHQFVGDAAPSPIESRRDEQANEATVGPLVSPVKHPDDLAEFYPHEPPTTSSGSQATLVPAESKTEHELVEQGCSIWVGGLPEDITPPALFTIFSACGCIKDVEVKRSMQKTSTFAFIMFADPHSIDKALELDGQVSNGFKLTVRKRTIKQLWVAGRPPVSHQPMPAAPPSFPMQQVPHALLPLPMRMPQLDTRSSVHEHGVGTSMSPTNFGNPYTQYYASPGTTYQNVDVFQADAGRGSQIYGSPRLENDHRMVFQNVNGRGRSKGNRRGKALKPRVADQFSQRGSKDFAPHITVAGAALDASSQPAVMNWGTLAQRGQSLQNLNGHHPAGVPRVAQPQQHGVLTNAHTTPQPQASTLHDSAILSSSEAQSSPAALHYRGGGMYYPGGFYATGGAPISSFIPQTAEYYQNGYSSYMYPTYMPGQPWVYPHQYGAQPTAGTHSAPAPGYNAEADAYASSGTNVDGGFVHPNVAAMGPNTATYFNTFHSHATPFPQMTAQSNGSVAPSEAVTPALTSGYSSSAASNNNNTGDGDRVFSGTSSYMPPQVNRRGRRGHARSYQPHRNQSQRDGTQG</sequence>
<proteinExistence type="predicted"/>
<feature type="region of interest" description="Disordered" evidence="4">
    <location>
        <begin position="1"/>
        <end position="101"/>
    </location>
</feature>
<evidence type="ECO:0000313" key="7">
    <source>
        <dbReference type="EMBL" id="KAE8262596.1"/>
    </source>
</evidence>
<feature type="compositionally biased region" description="Low complexity" evidence="4">
    <location>
        <begin position="1283"/>
        <end position="1292"/>
    </location>
</feature>
<dbReference type="PANTHER" id="PTHR23236">
    <property type="entry name" value="EUKARYOTIC TRANSLATION INITIATION FACTOR 4B/4H"/>
    <property type="match status" value="1"/>
</dbReference>
<dbReference type="Gene3D" id="3.30.70.330">
    <property type="match status" value="2"/>
</dbReference>
<evidence type="ECO:0000313" key="9">
    <source>
        <dbReference type="Proteomes" id="UP000836402"/>
    </source>
</evidence>
<dbReference type="EMBL" id="CAJHJG010001118">
    <property type="protein sequence ID" value="CAD6909116.1"/>
    <property type="molecule type" value="Genomic_DNA"/>
</dbReference>
<reference evidence="7" key="1">
    <citation type="submission" date="2016-04" db="EMBL/GenBank/DDBJ databases">
        <authorList>
            <person name="Nguyen H.D."/>
            <person name="Kesanakurti P."/>
            <person name="Cullis J."/>
            <person name="Levesque C.A."/>
            <person name="Hambleton S."/>
        </authorList>
    </citation>
    <scope>NUCLEOTIDE SEQUENCE</scope>
    <source>
        <strain evidence="7">DAOMC 238032</strain>
    </source>
</reference>
<feature type="compositionally biased region" description="Basic residues" evidence="4">
    <location>
        <begin position="1027"/>
        <end position="1039"/>
    </location>
</feature>
<dbReference type="Pfam" id="PF00076">
    <property type="entry name" value="RRM_1"/>
    <property type="match status" value="2"/>
</dbReference>
<feature type="region of interest" description="Disordered" evidence="4">
    <location>
        <begin position="1023"/>
        <end position="1049"/>
    </location>
</feature>
<evidence type="ECO:0000256" key="3">
    <source>
        <dbReference type="PROSITE-ProRule" id="PRU00176"/>
    </source>
</evidence>
<dbReference type="Proteomes" id="UP000077671">
    <property type="component" value="Unassembled WGS sequence"/>
</dbReference>
<evidence type="ECO:0000313" key="6">
    <source>
        <dbReference type="EMBL" id="CAD6909116.1"/>
    </source>
</evidence>
<evidence type="ECO:0000313" key="8">
    <source>
        <dbReference type="Proteomes" id="UP000077671"/>
    </source>
</evidence>
<feature type="compositionally biased region" description="Basic residues" evidence="4">
    <location>
        <begin position="480"/>
        <end position="491"/>
    </location>
</feature>
<dbReference type="Proteomes" id="UP000836402">
    <property type="component" value="Unassembled WGS sequence"/>
</dbReference>
<dbReference type="CDD" id="cd00590">
    <property type="entry name" value="RRM_SF"/>
    <property type="match status" value="1"/>
</dbReference>
<accession>A0A177VD71</accession>
<comment type="caution">
    <text evidence="7">The sequence shown here is derived from an EMBL/GenBank/DDBJ whole genome shotgun (WGS) entry which is preliminary data.</text>
</comment>
<keyword evidence="2 3" id="KW-0694">RNA-binding</keyword>
<feature type="region of interest" description="Disordered" evidence="4">
    <location>
        <begin position="451"/>
        <end position="583"/>
    </location>
</feature>
<evidence type="ECO:0000256" key="1">
    <source>
        <dbReference type="ARBA" id="ARBA00022737"/>
    </source>
</evidence>
<protein>
    <recommendedName>
        <fullName evidence="5">RRM domain-containing protein</fullName>
    </recommendedName>
</protein>
<organism evidence="7 8">
    <name type="scientific">Tilletia caries</name>
    <name type="common">wheat bunt fungus</name>
    <dbReference type="NCBI Taxonomy" id="13290"/>
    <lineage>
        <taxon>Eukaryota</taxon>
        <taxon>Fungi</taxon>
        <taxon>Dikarya</taxon>
        <taxon>Basidiomycota</taxon>
        <taxon>Ustilaginomycotina</taxon>
        <taxon>Exobasidiomycetes</taxon>
        <taxon>Tilletiales</taxon>
        <taxon>Tilletiaceae</taxon>
        <taxon>Tilletia</taxon>
    </lineage>
</organism>
<evidence type="ECO:0000256" key="4">
    <source>
        <dbReference type="SAM" id="MobiDB-lite"/>
    </source>
</evidence>
<feature type="compositionally biased region" description="Polar residues" evidence="4">
    <location>
        <begin position="517"/>
        <end position="534"/>
    </location>
</feature>
<gene>
    <name evidence="7" type="ORF">A4X03_0g2334</name>
    <name evidence="6" type="ORF">JKIAZH3_G6129</name>
</gene>
<reference evidence="6" key="3">
    <citation type="submission" date="2020-10" db="EMBL/GenBank/DDBJ databases">
        <authorList>
            <person name="Sedaghatjoo S."/>
        </authorList>
    </citation>
    <scope>NUCLEOTIDE SEQUENCE</scope>
    <source>
        <strain evidence="6">AZH3</strain>
    </source>
</reference>
<reference evidence="7" key="2">
    <citation type="journal article" date="2019" name="IMA Fungus">
        <title>Genome sequencing and comparison of five Tilletia species to identify candidate genes for the detection of regulated species infecting wheat.</title>
        <authorList>
            <person name="Nguyen H.D.T."/>
            <person name="Sultana T."/>
            <person name="Kesanakurti P."/>
            <person name="Hambleton S."/>
        </authorList>
    </citation>
    <scope>NUCLEOTIDE SEQUENCE</scope>
    <source>
        <strain evidence="7">DAOMC 238032</strain>
    </source>
</reference>
<dbReference type="InterPro" id="IPR035979">
    <property type="entry name" value="RBD_domain_sf"/>
</dbReference>
<dbReference type="SMART" id="SM00360">
    <property type="entry name" value="RRM"/>
    <property type="match status" value="2"/>
</dbReference>
<feature type="domain" description="RRM" evidence="5">
    <location>
        <begin position="838"/>
        <end position="913"/>
    </location>
</feature>
<dbReference type="InterPro" id="IPR000504">
    <property type="entry name" value="RRM_dom"/>
</dbReference>
<dbReference type="InterPro" id="IPR012677">
    <property type="entry name" value="Nucleotide-bd_a/b_plait_sf"/>
</dbReference>
<keyword evidence="1" id="KW-0677">Repeat</keyword>
<keyword evidence="9" id="KW-1185">Reference proteome</keyword>
<feature type="compositionally biased region" description="Low complexity" evidence="4">
    <location>
        <begin position="47"/>
        <end position="68"/>
    </location>
</feature>
<feature type="compositionally biased region" description="Polar residues" evidence="4">
    <location>
        <begin position="1325"/>
        <end position="1337"/>
    </location>
</feature>
<dbReference type="GO" id="GO:0003723">
    <property type="term" value="F:RNA binding"/>
    <property type="evidence" value="ECO:0007669"/>
    <property type="project" value="UniProtKB-UniRule"/>
</dbReference>
<evidence type="ECO:0000259" key="5">
    <source>
        <dbReference type="PROSITE" id="PS50102"/>
    </source>
</evidence>
<feature type="region of interest" description="Disordered" evidence="4">
    <location>
        <begin position="1110"/>
        <end position="1131"/>
    </location>
</feature>
<feature type="domain" description="RRM" evidence="5">
    <location>
        <begin position="149"/>
        <end position="236"/>
    </location>
</feature>
<feature type="compositionally biased region" description="Polar residues" evidence="4">
    <location>
        <begin position="453"/>
        <end position="467"/>
    </location>
</feature>
<dbReference type="EMBL" id="LWDD02000221">
    <property type="protein sequence ID" value="KAE8262596.1"/>
    <property type="molecule type" value="Genomic_DNA"/>
</dbReference>
<feature type="compositionally biased region" description="Polar residues" evidence="4">
    <location>
        <begin position="1110"/>
        <end position="1124"/>
    </location>
</feature>
<feature type="region of interest" description="Disordered" evidence="4">
    <location>
        <begin position="1280"/>
        <end position="1337"/>
    </location>
</feature>
<dbReference type="SUPFAM" id="SSF54928">
    <property type="entry name" value="RNA-binding domain, RBD"/>
    <property type="match status" value="2"/>
</dbReference>
<evidence type="ECO:0000256" key="2">
    <source>
        <dbReference type="ARBA" id="ARBA00022884"/>
    </source>
</evidence>